<evidence type="ECO:0000256" key="2">
    <source>
        <dbReference type="ARBA" id="ARBA00023015"/>
    </source>
</evidence>
<dbReference type="InterPro" id="IPR050142">
    <property type="entry name" value="MADS-box/MEF2_TF"/>
</dbReference>
<dbReference type="InterPro" id="IPR033896">
    <property type="entry name" value="MEF2-like_N"/>
</dbReference>
<feature type="domain" description="MADS-box" evidence="8">
    <location>
        <begin position="54"/>
        <end position="114"/>
    </location>
</feature>
<dbReference type="PANTHER" id="PTHR48019">
    <property type="entry name" value="SERUM RESPONSE FACTOR HOMOLOG"/>
    <property type="match status" value="1"/>
</dbReference>
<dbReference type="SUPFAM" id="SSF55455">
    <property type="entry name" value="SRF-like"/>
    <property type="match status" value="1"/>
</dbReference>
<dbReference type="PROSITE" id="PS50066">
    <property type="entry name" value="MADS_BOX_2"/>
    <property type="match status" value="1"/>
</dbReference>
<dbReference type="Pfam" id="PF01486">
    <property type="entry name" value="K-box"/>
    <property type="match status" value="1"/>
</dbReference>
<evidence type="ECO:0000256" key="4">
    <source>
        <dbReference type="ARBA" id="ARBA00023163"/>
    </source>
</evidence>
<dbReference type="GO" id="GO:0003700">
    <property type="term" value="F:DNA-binding transcription factor activity"/>
    <property type="evidence" value="ECO:0007669"/>
    <property type="project" value="InterPro"/>
</dbReference>
<accession>A0AAV1ABS2</accession>
<reference evidence="10 11" key="1">
    <citation type="submission" date="2023-01" db="EMBL/GenBank/DDBJ databases">
        <authorList>
            <person name="Kreplak J."/>
        </authorList>
    </citation>
    <scope>NUCLEOTIDE SEQUENCE [LARGE SCALE GENOMIC DNA]</scope>
</reference>
<evidence type="ECO:0000313" key="11">
    <source>
        <dbReference type="Proteomes" id="UP001157006"/>
    </source>
</evidence>
<evidence type="ECO:0000259" key="9">
    <source>
        <dbReference type="PROSITE" id="PS51297"/>
    </source>
</evidence>
<dbReference type="CDD" id="cd00265">
    <property type="entry name" value="MADS_MEF2_like"/>
    <property type="match status" value="1"/>
</dbReference>
<dbReference type="Pfam" id="PF00319">
    <property type="entry name" value="SRF-TF"/>
    <property type="match status" value="1"/>
</dbReference>
<dbReference type="GO" id="GO:0000977">
    <property type="term" value="F:RNA polymerase II transcription regulatory region sequence-specific DNA binding"/>
    <property type="evidence" value="ECO:0007669"/>
    <property type="project" value="InterPro"/>
</dbReference>
<feature type="domain" description="K-box" evidence="9">
    <location>
        <begin position="141"/>
        <end position="231"/>
    </location>
</feature>
<keyword evidence="11" id="KW-1185">Reference proteome</keyword>
<proteinExistence type="predicted"/>
<feature type="coiled-coil region" evidence="6">
    <location>
        <begin position="141"/>
        <end position="198"/>
    </location>
</feature>
<evidence type="ECO:0000256" key="5">
    <source>
        <dbReference type="ARBA" id="ARBA00023242"/>
    </source>
</evidence>
<gene>
    <name evidence="10" type="ORF">VFH_IV033880</name>
</gene>
<dbReference type="GO" id="GO:0046983">
    <property type="term" value="F:protein dimerization activity"/>
    <property type="evidence" value="ECO:0007669"/>
    <property type="project" value="InterPro"/>
</dbReference>
<keyword evidence="3" id="KW-0238">DNA-binding</keyword>
<dbReference type="AlphaFoldDB" id="A0AAV1ABS2"/>
<evidence type="ECO:0000259" key="8">
    <source>
        <dbReference type="PROSITE" id="PS50066"/>
    </source>
</evidence>
<dbReference type="Proteomes" id="UP001157006">
    <property type="component" value="Chromosome 4"/>
</dbReference>
<evidence type="ECO:0000256" key="3">
    <source>
        <dbReference type="ARBA" id="ARBA00023125"/>
    </source>
</evidence>
<dbReference type="Gene3D" id="3.40.1810.10">
    <property type="entry name" value="Transcription factor, MADS-box"/>
    <property type="match status" value="1"/>
</dbReference>
<name>A0AAV1ABS2_VICFA</name>
<dbReference type="SMART" id="SM00432">
    <property type="entry name" value="MADS"/>
    <property type="match status" value="1"/>
</dbReference>
<protein>
    <submittedName>
        <fullName evidence="10">Uncharacterized protein</fullName>
    </submittedName>
</protein>
<organism evidence="10 11">
    <name type="scientific">Vicia faba</name>
    <name type="common">Broad bean</name>
    <name type="synonym">Faba vulgaris</name>
    <dbReference type="NCBI Taxonomy" id="3906"/>
    <lineage>
        <taxon>Eukaryota</taxon>
        <taxon>Viridiplantae</taxon>
        <taxon>Streptophyta</taxon>
        <taxon>Embryophyta</taxon>
        <taxon>Tracheophyta</taxon>
        <taxon>Spermatophyta</taxon>
        <taxon>Magnoliopsida</taxon>
        <taxon>eudicotyledons</taxon>
        <taxon>Gunneridae</taxon>
        <taxon>Pentapetalae</taxon>
        <taxon>rosids</taxon>
        <taxon>fabids</taxon>
        <taxon>Fabales</taxon>
        <taxon>Fabaceae</taxon>
        <taxon>Papilionoideae</taxon>
        <taxon>50 kb inversion clade</taxon>
        <taxon>NPAAA clade</taxon>
        <taxon>Hologalegina</taxon>
        <taxon>IRL clade</taxon>
        <taxon>Fabeae</taxon>
        <taxon>Vicia</taxon>
    </lineage>
</organism>
<dbReference type="GO" id="GO:0045944">
    <property type="term" value="P:positive regulation of transcription by RNA polymerase II"/>
    <property type="evidence" value="ECO:0007669"/>
    <property type="project" value="InterPro"/>
</dbReference>
<evidence type="ECO:0000313" key="10">
    <source>
        <dbReference type="EMBL" id="CAI8607341.1"/>
    </source>
</evidence>
<keyword evidence="4" id="KW-0804">Transcription</keyword>
<evidence type="ECO:0000256" key="7">
    <source>
        <dbReference type="SAM" id="MobiDB-lite"/>
    </source>
</evidence>
<dbReference type="EMBL" id="OX451739">
    <property type="protein sequence ID" value="CAI8607341.1"/>
    <property type="molecule type" value="Genomic_DNA"/>
</dbReference>
<sequence>MIRVRFIPLMGDFGFGLKGSHSTLYSYLFSPSFSQYLVHICSLLKLLFLLQIKMVRGKTEMKRIENATSRQVRFSKRRNGLMKKAFELSILCDVEVALIVFSPRGRLYEFASSSILETIARYRSHTRIHNNTTTSEPAENIQRLKEDTENMMREVHLLETSKRKFLGECLATSSIDELQRIEQQMEKSITKIREKKAEVFRDQIELLKEKEKTLVAENIRLSKKYDSYSSQHAKKDDRENIDKVEGNADQSSANSDVETELFIGLPETRTRCISPKLRTN</sequence>
<dbReference type="InterPro" id="IPR002100">
    <property type="entry name" value="TF_MADSbox"/>
</dbReference>
<dbReference type="PRINTS" id="PR00404">
    <property type="entry name" value="MADSDOMAIN"/>
</dbReference>
<keyword evidence="2" id="KW-0805">Transcription regulation</keyword>
<comment type="subcellular location">
    <subcellularLocation>
        <location evidence="1">Nucleus</location>
    </subcellularLocation>
</comment>
<dbReference type="InterPro" id="IPR002487">
    <property type="entry name" value="TF_Kbox"/>
</dbReference>
<feature type="region of interest" description="Disordered" evidence="7">
    <location>
        <begin position="226"/>
        <end position="255"/>
    </location>
</feature>
<keyword evidence="5" id="KW-0539">Nucleus</keyword>
<evidence type="ECO:0000256" key="1">
    <source>
        <dbReference type="ARBA" id="ARBA00004123"/>
    </source>
</evidence>
<dbReference type="PROSITE" id="PS51297">
    <property type="entry name" value="K_BOX"/>
    <property type="match status" value="1"/>
</dbReference>
<feature type="compositionally biased region" description="Basic and acidic residues" evidence="7">
    <location>
        <begin position="233"/>
        <end position="246"/>
    </location>
</feature>
<keyword evidence="6" id="KW-0175">Coiled coil</keyword>
<evidence type="ECO:0000256" key="6">
    <source>
        <dbReference type="SAM" id="Coils"/>
    </source>
</evidence>
<dbReference type="GO" id="GO:0005634">
    <property type="term" value="C:nucleus"/>
    <property type="evidence" value="ECO:0007669"/>
    <property type="project" value="UniProtKB-SubCell"/>
</dbReference>
<dbReference type="InterPro" id="IPR036879">
    <property type="entry name" value="TF_MADSbox_sf"/>
</dbReference>